<organism evidence="1 2">
    <name type="scientific">Pseudomonas neuropathica</name>
    <dbReference type="NCBI Taxonomy" id="2730425"/>
    <lineage>
        <taxon>Bacteria</taxon>
        <taxon>Pseudomonadati</taxon>
        <taxon>Pseudomonadota</taxon>
        <taxon>Gammaproteobacteria</taxon>
        <taxon>Pseudomonadales</taxon>
        <taxon>Pseudomonadaceae</taxon>
        <taxon>Pseudomonas</taxon>
    </lineage>
</organism>
<sequence length="108" mass="13144">MLRSLRKVMVIGYMALERVSGSETYNKYFYCKYEPLINQKYSQVMLKEPGNWSVFKYLMYDTVFKVLQGGDLDVKNFRKKVMSYLFFPEKAWQERGLKYYRDPLKNFR</sequence>
<proteinExistence type="predicted"/>
<protein>
    <submittedName>
        <fullName evidence="1">Uncharacterized protein</fullName>
    </submittedName>
</protein>
<keyword evidence="2" id="KW-1185">Reference proteome</keyword>
<reference evidence="1 2" key="1">
    <citation type="submission" date="2020-08" db="EMBL/GenBank/DDBJ databases">
        <title>Description of novel Pseudomonas species.</title>
        <authorList>
            <person name="Duman M."/>
            <person name="Mulet M."/>
            <person name="Altun S."/>
            <person name="Saticioglu I.B."/>
            <person name="Lalucat J."/>
            <person name="Garcia-Valdes E."/>
        </authorList>
    </citation>
    <scope>NUCLEOTIDE SEQUENCE [LARGE SCALE GENOMIC DNA]</scope>
    <source>
        <strain evidence="1 2">P155</strain>
    </source>
</reference>
<comment type="caution">
    <text evidence="1">The sequence shown here is derived from an EMBL/GenBank/DDBJ whole genome shotgun (WGS) entry which is preliminary data.</text>
</comment>
<name>A0ABS0BUF5_9PSED</name>
<evidence type="ECO:0000313" key="1">
    <source>
        <dbReference type="EMBL" id="MBF6037227.1"/>
    </source>
</evidence>
<gene>
    <name evidence="1" type="ORF">H8F23_28615</name>
</gene>
<evidence type="ECO:0000313" key="2">
    <source>
        <dbReference type="Proteomes" id="UP000722111"/>
    </source>
</evidence>
<accession>A0ABS0BUF5</accession>
<dbReference type="Proteomes" id="UP000722111">
    <property type="component" value="Unassembled WGS sequence"/>
</dbReference>
<dbReference type="EMBL" id="JACOPX010000037">
    <property type="protein sequence ID" value="MBF6037227.1"/>
    <property type="molecule type" value="Genomic_DNA"/>
</dbReference>